<name>A0A211ZKF0_9PROT</name>
<dbReference type="PANTHER" id="PTHR31131:SF6">
    <property type="entry name" value="CASTOR ACT DOMAIN-CONTAINING PROTEIN"/>
    <property type="match status" value="1"/>
</dbReference>
<proteinExistence type="predicted"/>
<dbReference type="RefSeq" id="WP_088152373.1">
    <property type="nucleotide sequence ID" value="NZ_NHON01000032.1"/>
</dbReference>
<dbReference type="PANTHER" id="PTHR31131">
    <property type="entry name" value="CHROMOSOME 1, WHOLE GENOME SHOTGUN SEQUENCE"/>
    <property type="match status" value="1"/>
</dbReference>
<protein>
    <submittedName>
        <fullName evidence="3">Amino acid-binding protein</fullName>
    </submittedName>
</protein>
<dbReference type="STRING" id="1122125.GCA_000423185_03792"/>
<dbReference type="CDD" id="cd04868">
    <property type="entry name" value="ACT_AK-like"/>
    <property type="match status" value="1"/>
</dbReference>
<dbReference type="OrthoDB" id="5615858at2"/>
<dbReference type="PIRSF" id="PIRSF008459">
    <property type="entry name" value="UCP008459"/>
    <property type="match status" value="1"/>
</dbReference>
<feature type="domain" description="CASTOR ACT" evidence="1">
    <location>
        <begin position="61"/>
        <end position="123"/>
    </location>
</feature>
<dbReference type="Pfam" id="PF21631">
    <property type="entry name" value="A9CJY8-like_N"/>
    <property type="match status" value="1"/>
</dbReference>
<dbReference type="SUPFAM" id="SSF55021">
    <property type="entry name" value="ACT-like"/>
    <property type="match status" value="2"/>
</dbReference>
<dbReference type="InterPro" id="IPR049447">
    <property type="entry name" value="A9CJY8-like_N"/>
</dbReference>
<accession>A0A211ZKF0</accession>
<sequence>MTEARLTLSLLPETLAVARLPAGAALPGWVDWSDPFVTVSRTRDELSVVCPEARVPAETRAERGWRGFKVEGPLDFALTGILARLAAPLAEAGISIFAISTYDTDYLLVRTGDLEAATSVLQRENTVRV</sequence>
<feature type="domain" description="A9CJY8-like N-terminal" evidence="2">
    <location>
        <begin position="14"/>
        <end position="57"/>
    </location>
</feature>
<dbReference type="InterPro" id="IPR027795">
    <property type="entry name" value="CASTOR_ACT_dom"/>
</dbReference>
<dbReference type="InterPro" id="IPR016540">
    <property type="entry name" value="UCP008459"/>
</dbReference>
<dbReference type="Gene3D" id="3.30.2130.10">
    <property type="entry name" value="VC0802-like"/>
    <property type="match status" value="1"/>
</dbReference>
<evidence type="ECO:0000313" key="4">
    <source>
        <dbReference type="Proteomes" id="UP000196655"/>
    </source>
</evidence>
<gene>
    <name evidence="3" type="ORF">BWR60_17795</name>
</gene>
<dbReference type="AlphaFoldDB" id="A0A211ZKF0"/>
<evidence type="ECO:0000259" key="2">
    <source>
        <dbReference type="Pfam" id="PF21631"/>
    </source>
</evidence>
<dbReference type="EMBL" id="NHON01000032">
    <property type="protein sequence ID" value="OWJ65742.1"/>
    <property type="molecule type" value="Genomic_DNA"/>
</dbReference>
<dbReference type="Pfam" id="PF13840">
    <property type="entry name" value="ACT_7"/>
    <property type="match status" value="1"/>
</dbReference>
<keyword evidence="4" id="KW-1185">Reference proteome</keyword>
<dbReference type="Proteomes" id="UP000196655">
    <property type="component" value="Unassembled WGS sequence"/>
</dbReference>
<evidence type="ECO:0000313" key="3">
    <source>
        <dbReference type="EMBL" id="OWJ65742.1"/>
    </source>
</evidence>
<comment type="caution">
    <text evidence="3">The sequence shown here is derived from an EMBL/GenBank/DDBJ whole genome shotgun (WGS) entry which is preliminary data.</text>
</comment>
<reference evidence="4" key="1">
    <citation type="submission" date="2017-05" db="EMBL/GenBank/DDBJ databases">
        <authorList>
            <person name="Macchi M."/>
            <person name="Festa S."/>
            <person name="Coppotelli B.M."/>
            <person name="Morelli I.S."/>
        </authorList>
    </citation>
    <scope>NUCLEOTIDE SEQUENCE [LARGE SCALE GENOMIC DNA]</scope>
    <source>
        <strain evidence="4">I</strain>
    </source>
</reference>
<organism evidence="3 4">
    <name type="scientific">Inquilinus limosus</name>
    <dbReference type="NCBI Taxonomy" id="171674"/>
    <lineage>
        <taxon>Bacteria</taxon>
        <taxon>Pseudomonadati</taxon>
        <taxon>Pseudomonadota</taxon>
        <taxon>Alphaproteobacteria</taxon>
        <taxon>Rhodospirillales</taxon>
        <taxon>Rhodospirillaceae</taxon>
        <taxon>Inquilinus</taxon>
    </lineage>
</organism>
<dbReference type="InterPro" id="IPR045865">
    <property type="entry name" value="ACT-like_dom_sf"/>
</dbReference>
<dbReference type="InterPro" id="IPR051719">
    <property type="entry name" value="CASTOR_mTORC1"/>
</dbReference>
<evidence type="ECO:0000259" key="1">
    <source>
        <dbReference type="Pfam" id="PF13840"/>
    </source>
</evidence>